<accession>A0A0G4L968</accession>
<feature type="compositionally biased region" description="Gly residues" evidence="5">
    <location>
        <begin position="231"/>
        <end position="243"/>
    </location>
</feature>
<keyword evidence="2 6" id="KW-0812">Transmembrane</keyword>
<feature type="compositionally biased region" description="Polar residues" evidence="5">
    <location>
        <begin position="379"/>
        <end position="403"/>
    </location>
</feature>
<dbReference type="Proteomes" id="UP000044602">
    <property type="component" value="Unassembled WGS sequence"/>
</dbReference>
<evidence type="ECO:0000256" key="1">
    <source>
        <dbReference type="ARBA" id="ARBA00004167"/>
    </source>
</evidence>
<feature type="region of interest" description="Disordered" evidence="5">
    <location>
        <begin position="196"/>
        <end position="243"/>
    </location>
</feature>
<evidence type="ECO:0000313" key="11">
    <source>
        <dbReference type="Proteomes" id="UP000045706"/>
    </source>
</evidence>
<evidence type="ECO:0000256" key="3">
    <source>
        <dbReference type="ARBA" id="ARBA00022989"/>
    </source>
</evidence>
<feature type="transmembrane region" description="Helical" evidence="6">
    <location>
        <begin position="247"/>
        <end position="272"/>
    </location>
</feature>
<sequence length="445" mass="46434">MGKSLLYLASAVVLTSEVSADLHRVAEATTVFNFPLDQVNPRPTPAPYDFLKARQETSSSQTVLVAPSNTCGYVSGRPGAAFTCNGADANCLFFTADSTLRGAVACCNSDVCGARVTCYDRDAIASSSVCDNGCLVDTFTLKCTESSARYCNTISFSSNIWDYFCNSIEISTPQVATTTYQGQSNAEDWSPLVLTGSGESSVTLPPESARTPIFDDESSQSPAPSSTGGSTADGGSGSSGGGSSTPVGAIVGGVVGGVAAIAIAGFLIWFCLRRKKKQEQAKNQPIPPPVMQQAPGPQSSYPPSSPPPQHPSPNSHQSYYDPKFGGYVQNYQQTPSPGNDAYSPGFQQQQQQQAQFGQQQTSPGGYYPAGAAVPDRQDTTSPSSLSGSTAHRLSTVAPTSPGSVQGGGAYQQAAPVYGHQGQTQPTIHEAPNGGDHHRGQMHEMA</sequence>
<feature type="region of interest" description="Disordered" evidence="5">
    <location>
        <begin position="280"/>
        <end position="445"/>
    </location>
</feature>
<evidence type="ECO:0000313" key="10">
    <source>
        <dbReference type="Proteomes" id="UP000044602"/>
    </source>
</evidence>
<keyword evidence="7" id="KW-0732">Signal</keyword>
<dbReference type="InterPro" id="IPR051694">
    <property type="entry name" value="Immunoregulatory_rcpt-like"/>
</dbReference>
<feature type="signal peptide" evidence="7">
    <location>
        <begin position="1"/>
        <end position="20"/>
    </location>
</feature>
<reference evidence="10 11" key="1">
    <citation type="submission" date="2015-05" db="EMBL/GenBank/DDBJ databases">
        <authorList>
            <person name="Fogelqvist Johan"/>
        </authorList>
    </citation>
    <scope>NUCLEOTIDE SEQUENCE [LARGE SCALE GENOMIC DNA]</scope>
    <source>
        <strain evidence="8">VL1</strain>
        <strain evidence="9">VL2</strain>
    </source>
</reference>
<evidence type="ECO:0000313" key="9">
    <source>
        <dbReference type="EMBL" id="CRK18506.1"/>
    </source>
</evidence>
<evidence type="ECO:0000256" key="4">
    <source>
        <dbReference type="ARBA" id="ARBA00023136"/>
    </source>
</evidence>
<evidence type="ECO:0000256" key="5">
    <source>
        <dbReference type="SAM" id="MobiDB-lite"/>
    </source>
</evidence>
<dbReference type="GO" id="GO:0016020">
    <property type="term" value="C:membrane"/>
    <property type="evidence" value="ECO:0007669"/>
    <property type="project" value="UniProtKB-SubCell"/>
</dbReference>
<dbReference type="PANTHER" id="PTHR15549">
    <property type="entry name" value="PAIRED IMMUNOGLOBULIN-LIKE TYPE 2 RECEPTOR"/>
    <property type="match status" value="1"/>
</dbReference>
<proteinExistence type="predicted"/>
<dbReference type="STRING" id="100787.A0A0G4L968"/>
<feature type="compositionally biased region" description="Low complexity" evidence="5">
    <location>
        <begin position="292"/>
        <end position="302"/>
    </location>
</feature>
<dbReference type="EMBL" id="CVQI01009002">
    <property type="protein sequence ID" value="CRK18506.1"/>
    <property type="molecule type" value="Genomic_DNA"/>
</dbReference>
<dbReference type="AlphaFoldDB" id="A0A0G4L968"/>
<evidence type="ECO:0000256" key="2">
    <source>
        <dbReference type="ARBA" id="ARBA00022692"/>
    </source>
</evidence>
<evidence type="ECO:0000256" key="7">
    <source>
        <dbReference type="SAM" id="SignalP"/>
    </source>
</evidence>
<evidence type="ECO:0008006" key="12">
    <source>
        <dbReference type="Google" id="ProtNLM"/>
    </source>
</evidence>
<comment type="subcellular location">
    <subcellularLocation>
        <location evidence="1">Membrane</location>
        <topology evidence="1">Single-pass membrane protein</topology>
    </subcellularLocation>
</comment>
<dbReference type="Proteomes" id="UP000045706">
    <property type="component" value="Unassembled WGS sequence"/>
</dbReference>
<gene>
    <name evidence="8" type="ORF">BN1708_011803</name>
    <name evidence="9" type="ORF">BN1723_011604</name>
</gene>
<name>A0A0G4L968_VERLO</name>
<keyword evidence="4 6" id="KW-0472">Membrane</keyword>
<keyword evidence="3 6" id="KW-1133">Transmembrane helix</keyword>
<feature type="compositionally biased region" description="Low complexity" evidence="5">
    <location>
        <begin position="345"/>
        <end position="360"/>
    </location>
</feature>
<evidence type="ECO:0000313" key="8">
    <source>
        <dbReference type="EMBL" id="CRK16514.1"/>
    </source>
</evidence>
<evidence type="ECO:0000256" key="6">
    <source>
        <dbReference type="SAM" id="Phobius"/>
    </source>
</evidence>
<feature type="compositionally biased region" description="Basic and acidic residues" evidence="5">
    <location>
        <begin position="434"/>
        <end position="445"/>
    </location>
</feature>
<feature type="chain" id="PRO_5007404747" description="Mid2 domain-containing protein" evidence="7">
    <location>
        <begin position="21"/>
        <end position="445"/>
    </location>
</feature>
<dbReference type="EMBL" id="CVQH01007668">
    <property type="protein sequence ID" value="CRK16514.1"/>
    <property type="molecule type" value="Genomic_DNA"/>
</dbReference>
<dbReference type="GO" id="GO:0071944">
    <property type="term" value="C:cell periphery"/>
    <property type="evidence" value="ECO:0007669"/>
    <property type="project" value="UniProtKB-ARBA"/>
</dbReference>
<protein>
    <recommendedName>
        <fullName evidence="12">Mid2 domain-containing protein</fullName>
    </recommendedName>
</protein>
<organism evidence="9 11">
    <name type="scientific">Verticillium longisporum</name>
    <name type="common">Verticillium dahliae var. longisporum</name>
    <dbReference type="NCBI Taxonomy" id="100787"/>
    <lineage>
        <taxon>Eukaryota</taxon>
        <taxon>Fungi</taxon>
        <taxon>Dikarya</taxon>
        <taxon>Ascomycota</taxon>
        <taxon>Pezizomycotina</taxon>
        <taxon>Sordariomycetes</taxon>
        <taxon>Hypocreomycetidae</taxon>
        <taxon>Glomerellales</taxon>
        <taxon>Plectosphaerellaceae</taxon>
        <taxon>Verticillium</taxon>
    </lineage>
</organism>
<keyword evidence="10" id="KW-1185">Reference proteome</keyword>